<accession>A0A812P0M7</accession>
<protein>
    <recommendedName>
        <fullName evidence="5">DJ-1/PfpI domain-containing protein</fullName>
    </recommendedName>
</protein>
<dbReference type="InterPro" id="IPR051655">
    <property type="entry name" value="FAM161"/>
</dbReference>
<proteinExistence type="predicted"/>
<organism evidence="3 4">
    <name type="scientific">Symbiodinium pilosum</name>
    <name type="common">Dinoflagellate</name>
    <dbReference type="NCBI Taxonomy" id="2952"/>
    <lineage>
        <taxon>Eukaryota</taxon>
        <taxon>Sar</taxon>
        <taxon>Alveolata</taxon>
        <taxon>Dinophyceae</taxon>
        <taxon>Suessiales</taxon>
        <taxon>Symbiodiniaceae</taxon>
        <taxon>Symbiodinium</taxon>
    </lineage>
</organism>
<keyword evidence="4" id="KW-1185">Reference proteome</keyword>
<dbReference type="AlphaFoldDB" id="A0A812P0M7"/>
<dbReference type="GO" id="GO:0005929">
    <property type="term" value="C:cilium"/>
    <property type="evidence" value="ECO:0007669"/>
    <property type="project" value="TreeGrafter"/>
</dbReference>
<evidence type="ECO:0000313" key="4">
    <source>
        <dbReference type="Proteomes" id="UP000649617"/>
    </source>
</evidence>
<comment type="caution">
    <text evidence="3">The sequence shown here is derived from an EMBL/GenBank/DDBJ whole genome shotgun (WGS) entry which is preliminary data.</text>
</comment>
<dbReference type="OrthoDB" id="428444at2759"/>
<dbReference type="EMBL" id="CAJNIZ010012525">
    <property type="protein sequence ID" value="CAE7335054.1"/>
    <property type="molecule type" value="Genomic_DNA"/>
</dbReference>
<keyword evidence="1" id="KW-0175">Coiled coil</keyword>
<evidence type="ECO:0000256" key="2">
    <source>
        <dbReference type="SAM" id="MobiDB-lite"/>
    </source>
</evidence>
<sequence length="1003" mass="112152">MEIHGIGASKAPNAAELFHAFCARKETTTQLGVGVENHFYTGYRHSQLDWSKPVHGILVDFKGDSMQIGMLLERLEACQEQYIFLGNPPPFNGGWHFTALNDFEHVMEQKGLDPSWEGFRVWHQVNYVPSATEEGAPALVPKDQWDPKAKHTGAIPIGSDFKLSTIFFTGGLMPHTLNATLMADDNDAAQVVKKHFDLGARFAAIGHGLDVLLALGDGKSIFSGFQAAVFPKQDHLLSINGLQPPADGGKVCSFTSAGGVELISASYWGKDTAEEFFGKLGLASSRMDTSFSSSGRVQRLGSSETVFCFDAAKLDGLSGSCISGDPSAPRVAFFVDEVADPIETYTIIDHLLSMKFSVHLISHSVEAEKDPGIRQVRSETVWGNANYALKDCCCLLPTMPANLVDKSLRFDGFFVAGGQCPYYMMKDPAVTAIMDSAPIAAAVCHGPEALIGSKWLHPPDGKVGPFISYYGAWMSFRDVQGYERRKPGEICEDASGRLFTGNIECILRGARLGARIVITGLELFDSDSLLDSSHSYLWLQDLSGKIYVLERIRAAEAEYGFDLPLEERLTFAEQGPARLPDRLPDTSPPNLRSARRDLYRLNHPTPAEGPRFLMRDSYWDKRQGERIREQPEAMLRRGLLQETPEARAYFTIAGQEKSLYRRLPCGLDCWFGLALDKHGSTGAGTRTGHCKLVAPTGYLVGMEIGRLGEFSQPLSFLPGNSSGSFEHLRTNWTSPAPYFGSSQNFAASHDNRGPKLQLSDPVPDFAARHERMQQELERRKYLNRYVTQPEPFVFFTPSRSQTRQPPMPKDPTSDWRYQRAGGRPQSQGAAEGRVRRAVRFSDADLKLRSTQKVLSSQQATRRRLQERREKEQREREELEQAQAVDEEMKERVKQAVGPVEPLARKIERMVDDKRRGLQRVQSQKRKDIDMILQRANNRPLLMQQADSVERARRRALFRVRNALRQAGVRDVNRHFGEEELDELGRGDFLAGDKESEDYADDFS</sequence>
<dbReference type="PANTHER" id="PTHR21501">
    <property type="entry name" value="PROTEIN FAM-161"/>
    <property type="match status" value="1"/>
</dbReference>
<dbReference type="PANTHER" id="PTHR21501:SF1">
    <property type="entry name" value="PROTEIN FAM-161"/>
    <property type="match status" value="1"/>
</dbReference>
<dbReference type="InterPro" id="IPR029062">
    <property type="entry name" value="Class_I_gatase-like"/>
</dbReference>
<dbReference type="SUPFAM" id="SSF52317">
    <property type="entry name" value="Class I glutamine amidotransferase-like"/>
    <property type="match status" value="2"/>
</dbReference>
<dbReference type="Gene3D" id="3.40.50.880">
    <property type="match status" value="1"/>
</dbReference>
<dbReference type="GO" id="GO:0044782">
    <property type="term" value="P:cilium organization"/>
    <property type="evidence" value="ECO:0007669"/>
    <property type="project" value="TreeGrafter"/>
</dbReference>
<evidence type="ECO:0000256" key="1">
    <source>
        <dbReference type="ARBA" id="ARBA00023054"/>
    </source>
</evidence>
<feature type="region of interest" description="Disordered" evidence="2">
    <location>
        <begin position="795"/>
        <end position="835"/>
    </location>
</feature>
<dbReference type="GO" id="GO:0005856">
    <property type="term" value="C:cytoskeleton"/>
    <property type="evidence" value="ECO:0007669"/>
    <property type="project" value="UniProtKB-ARBA"/>
</dbReference>
<dbReference type="Proteomes" id="UP000649617">
    <property type="component" value="Unassembled WGS sequence"/>
</dbReference>
<gene>
    <name evidence="3" type="ORF">SPIL2461_LOCUS7832</name>
</gene>
<reference evidence="3" key="1">
    <citation type="submission" date="2021-02" db="EMBL/GenBank/DDBJ databases">
        <authorList>
            <person name="Dougan E. K."/>
            <person name="Rhodes N."/>
            <person name="Thang M."/>
            <person name="Chan C."/>
        </authorList>
    </citation>
    <scope>NUCLEOTIDE SEQUENCE</scope>
</reference>
<feature type="compositionally biased region" description="Basic and acidic residues" evidence="2">
    <location>
        <begin position="866"/>
        <end position="878"/>
    </location>
</feature>
<feature type="region of interest" description="Disordered" evidence="2">
    <location>
        <begin position="851"/>
        <end position="892"/>
    </location>
</feature>
<name>A0A812P0M7_SYMPI</name>
<evidence type="ECO:0000313" key="3">
    <source>
        <dbReference type="EMBL" id="CAE7335054.1"/>
    </source>
</evidence>
<evidence type="ECO:0008006" key="5">
    <source>
        <dbReference type="Google" id="ProtNLM"/>
    </source>
</evidence>